<evidence type="ECO:0000256" key="11">
    <source>
        <dbReference type="ARBA" id="ARBA00024615"/>
    </source>
</evidence>
<feature type="region of interest" description="Disordered" evidence="13">
    <location>
        <begin position="396"/>
        <end position="445"/>
    </location>
</feature>
<keyword evidence="5" id="KW-0813">Transport</keyword>
<feature type="region of interest" description="Disordered" evidence="13">
    <location>
        <begin position="474"/>
        <end position="568"/>
    </location>
</feature>
<evidence type="ECO:0000256" key="5">
    <source>
        <dbReference type="ARBA" id="ARBA00022448"/>
    </source>
</evidence>
<feature type="region of interest" description="Disordered" evidence="13">
    <location>
        <begin position="842"/>
        <end position="872"/>
    </location>
</feature>
<comment type="subcellular location">
    <subcellularLocation>
        <location evidence="1">Endoplasmic reticulum membrane</location>
        <topology evidence="1">Peripheral membrane protein</topology>
    </subcellularLocation>
    <subcellularLocation>
        <location evidence="2">Preautophagosomal structure membrane</location>
        <topology evidence="2">Peripheral membrane protein</topology>
    </subcellularLocation>
</comment>
<evidence type="ECO:0000256" key="10">
    <source>
        <dbReference type="ARBA" id="ARBA00024479"/>
    </source>
</evidence>
<evidence type="ECO:0000256" key="6">
    <source>
        <dbReference type="ARBA" id="ARBA00022824"/>
    </source>
</evidence>
<protein>
    <recommendedName>
        <fullName evidence="4">Autophagy-related protein 2</fullName>
    </recommendedName>
</protein>
<evidence type="ECO:0000256" key="12">
    <source>
        <dbReference type="ARBA" id="ARBA00024631"/>
    </source>
</evidence>
<dbReference type="Proteomes" id="UP000280685">
    <property type="component" value="Chromosome 2"/>
</dbReference>
<keyword evidence="8" id="KW-0445">Lipid transport</keyword>
<gene>
    <name evidence="14" type="ORF">PODCO_212950</name>
</gene>
<keyword evidence="9" id="KW-0472">Membrane</keyword>
<dbReference type="PANTHER" id="PTHR13190">
    <property type="entry name" value="AUTOPHAGY-RELATED 2, ISOFORM A"/>
    <property type="match status" value="1"/>
</dbReference>
<dbReference type="InterPro" id="IPR026849">
    <property type="entry name" value="ATG2"/>
</dbReference>
<dbReference type="EMBL" id="LR026965">
    <property type="protein sequence ID" value="VBB76430.1"/>
    <property type="molecule type" value="Genomic_DNA"/>
</dbReference>
<comment type="catalytic activity">
    <reaction evidence="10">
        <text>a 1,2-diacyl-sn-glycero-3-phospho-L-serine(in) = a 1,2-diacyl-sn-glycero-3-phospho-L-serine(out)</text>
        <dbReference type="Rhea" id="RHEA:38663"/>
        <dbReference type="ChEBI" id="CHEBI:57262"/>
    </reaction>
</comment>
<evidence type="ECO:0000256" key="8">
    <source>
        <dbReference type="ARBA" id="ARBA00023055"/>
    </source>
</evidence>
<feature type="compositionally biased region" description="Basic and acidic residues" evidence="13">
    <location>
        <begin position="863"/>
        <end position="872"/>
    </location>
</feature>
<proteinExistence type="inferred from homology"/>
<evidence type="ECO:0000256" key="2">
    <source>
        <dbReference type="ARBA" id="ARBA00004623"/>
    </source>
</evidence>
<feature type="compositionally biased region" description="Low complexity" evidence="13">
    <location>
        <begin position="494"/>
        <end position="503"/>
    </location>
</feature>
<accession>A0ABY6S4E8</accession>
<reference evidence="14" key="1">
    <citation type="submission" date="2018-02" db="EMBL/GenBank/DDBJ databases">
        <authorList>
            <person name="Silar P."/>
        </authorList>
    </citation>
    <scope>NUCLEOTIDE SEQUENCE [LARGE SCALE GENOMIC DNA]</scope>
    <source>
        <strain evidence="14">T</strain>
    </source>
</reference>
<dbReference type="Pfam" id="PF13329">
    <property type="entry name" value="ATG2_CAD"/>
    <property type="match status" value="1"/>
</dbReference>
<sequence length="2045" mass="221639">MASFFPSFRQSRMPKRLLRFALARLDVLDETALDLENLDFAVGTNTVLEFRDVGLVLQKLEKLLGLPPTFSIQKAKILVLRVTIPMNIFTSPIIAEVDGVDVQLKIMSQQEVEQQRSKKRRRWRATDDVVPTAADLAQSFLETQPVSEKKELEQALVAESQDLGASVTMSEPESDDESSFGTGQALSLPAFMTDFLQGIVDRMQVRIHGVSFQVDTEVPLDANSQPPELVTFRLSLDKVDVEGVTTSADDAEGGPEIVHKEGKRHILLDNIRAFLITEANVFSSLVPSPTMLSSQGSAQSPKATEAPSFPTPGANLADSISSASVTLDDFAQLQAQMHDSEAALNIPYEFDQPNTSVEYAEPNSPGSTPRASIYQDMAGLGLQEHAKSTLVELGASSWSAPERETQSEPFLRPPEGFPLGSSVSPAGSVHSEAASSESSGGAEDLTQSHLYSHEEAESMYMSAFSHTGSVKLRGAMPGSWDEQESVSSGGKSDAAGPSSAQPQNSPPPETQGGRFYNEAGQPPDQSSLSPQGTSPISTRSPVAEFSEDHNLGQEPERHQDDIPTPRGPTRLVKEVVSLSSISVYLPSNHKHLHVTTPDLASTTPNLPGAFSVHSPEPLSPLSPVSQTPAEHPPLDPSIEVILKPIEVRFDASIGFLLAMVVSRLLEAVQTSETTNTAPSRSDSKSALDLKLVVEGLSLQFLEKLAGVADTAQRHFEKRSPDFASDVLLQANLRGIKASLSSSGSDMEADMAIEKLRFGYANDQIISFDRSVQMYESMAASTLLSAGQDISVKLTKSSGRSSLKVNTLPLHVKLDLPKLDETFSWFGGLSSFLNMGSSITSNPAKSTTVAPQKPKGVRFETPSSDDRPVSSGDKAEMRINGIRLDVIGRDCSMALDTSALKLINRGEGVGVHFSKIQLAGPYLRNSQAAAPIIAKIVDTRIEFVMAPREQDLERLVELITPSQSKFDKDGDEIMVDMLIRQRRKGSVLNLTVGKVNVNVGRLQQLSCLPSLAEDLAKLGTVAKYLPEDDRPGLLSFIHVKSLEGAVDIGGRFGAVQAAIADLEVAHITVPTLVAVAVTGITVTRNRVEDLVTTPPNPATASSPKPPVLRMRMVDDIEPVLKVRLNGLNVEYRVPTIMAILQLSEDATPQDYEASLAASVANLGDHAHTAIKGSPAGSASSGQEYSSKPIKVDVAFEDCLIGLNPLGPPSKLILALTTASLEVVPGKDESVHAVLEMDKASILLIDDVTVLDTPGAPFASKRRPKVIPTPQITELCSKGFVHISQISKAQAVVNTTKDKNGDSQLEVELRDKLLVMETCADSTHTLIALANALTPPTPPSKEVKYKTSIVPVEDLLASITHDAFGRAEGDYDFDNDFLPVAGEHSGEIDSEHDYYGGPNDSPLNMDSQFYDDEVIHEELFDATAQSLDLSKTRVEETNDGVLLSTASLSTDNSTDNSSGRLSVEEGFFEKKESAVKGTAHRWNSKKNKYDDGNDTKIQRSPLKVGVCDVHLIWHLYDGYDWVRTREVIAKAVKEVENKAYEKRAKAERKDDLDEEEIVGDFLFNSVYIGIPVTRDPKELAAAINQELGDGNDTESVATTAFTTSTIRPAGKHHHARPKSLKLGRSKDHKITFELNGVNVDLVTFPPDSGETVSSIDIRVRDLVVFDHVATSTWKKFVTYDEDAGDREEGANMAHIELLNTKPVPSMPASEIVLKVSILPLRLHVDQDALDFITRFFEFKDDSTPVHASPSDVPFIQRAEVNDVPVRLDFKPKRVDYAGLRSGHTTEFMNFLILEDSRLVLRHVILYGIAGFDKLGKQLNDIWTDNVKRTQLPGVLAGLAPVRSLVNAGSGFRELIEIPIKEYQKDGRIVRSIRKGATRFAKTTGTEVVKLGAKLAIGTQYALQGAEGMLVNKPAGESSSSTVPIAIDDWDEGDEYEAEEETTNRQVSLYANQPLGILQGVRGAYSSLARDLAVARDAIIAVPAEVMESTNAQGAAKAVLKRAPTIIFRPAIGATKAIGQTLLGATNSLDPANRRRAEAVSFLGLKLQ</sequence>
<feature type="compositionally biased region" description="Polar residues" evidence="13">
    <location>
        <begin position="523"/>
        <end position="540"/>
    </location>
</feature>
<feature type="compositionally biased region" description="Basic and acidic residues" evidence="13">
    <location>
        <begin position="546"/>
        <end position="563"/>
    </location>
</feature>
<evidence type="ECO:0000256" key="1">
    <source>
        <dbReference type="ARBA" id="ARBA00004406"/>
    </source>
</evidence>
<comment type="similarity">
    <text evidence="3">Belongs to the ATG2 family.</text>
</comment>
<keyword evidence="7" id="KW-0072">Autophagy</keyword>
<evidence type="ECO:0000256" key="7">
    <source>
        <dbReference type="ARBA" id="ARBA00023006"/>
    </source>
</evidence>
<name>A0ABY6S4E8_PODCO</name>
<keyword evidence="15" id="KW-1185">Reference proteome</keyword>
<comment type="catalytic activity">
    <reaction evidence="11">
        <text>a 1,2-diacyl-sn-glycero-3-phosphoethanolamine(in) = a 1,2-diacyl-sn-glycero-3-phosphoethanolamine(out)</text>
        <dbReference type="Rhea" id="RHEA:38895"/>
        <dbReference type="ChEBI" id="CHEBI:64612"/>
    </reaction>
</comment>
<evidence type="ECO:0000256" key="9">
    <source>
        <dbReference type="ARBA" id="ARBA00023136"/>
    </source>
</evidence>
<evidence type="ECO:0000256" key="3">
    <source>
        <dbReference type="ARBA" id="ARBA00009714"/>
    </source>
</evidence>
<evidence type="ECO:0000313" key="15">
    <source>
        <dbReference type="Proteomes" id="UP000280685"/>
    </source>
</evidence>
<feature type="compositionally biased region" description="Low complexity" evidence="13">
    <location>
        <begin position="426"/>
        <end position="443"/>
    </location>
</feature>
<evidence type="ECO:0000313" key="14">
    <source>
        <dbReference type="EMBL" id="VBB76430.1"/>
    </source>
</evidence>
<keyword evidence="6" id="KW-0256">Endoplasmic reticulum</keyword>
<dbReference type="PANTHER" id="PTHR13190:SF1">
    <property type="entry name" value="AUTOPHAGY-RELATED 2, ISOFORM A"/>
    <property type="match status" value="1"/>
</dbReference>
<feature type="region of interest" description="Disordered" evidence="13">
    <location>
        <begin position="290"/>
        <end position="315"/>
    </location>
</feature>
<comment type="catalytic activity">
    <reaction evidence="12">
        <text>a 1,2-diacyl-sn-glycero-3-phosphocholine(in) = a 1,2-diacyl-sn-glycero-3-phosphocholine(out)</text>
        <dbReference type="Rhea" id="RHEA:38571"/>
        <dbReference type="ChEBI" id="CHEBI:57643"/>
    </reaction>
</comment>
<feature type="compositionally biased region" description="Polar residues" evidence="13">
    <location>
        <begin position="290"/>
        <end position="302"/>
    </location>
</feature>
<evidence type="ECO:0000256" key="4">
    <source>
        <dbReference type="ARBA" id="ARBA00018070"/>
    </source>
</evidence>
<evidence type="ECO:0000256" key="13">
    <source>
        <dbReference type="SAM" id="MobiDB-lite"/>
    </source>
</evidence>
<organism evidence="14 15">
    <name type="scientific">Podospora comata</name>
    <dbReference type="NCBI Taxonomy" id="48703"/>
    <lineage>
        <taxon>Eukaryota</taxon>
        <taxon>Fungi</taxon>
        <taxon>Dikarya</taxon>
        <taxon>Ascomycota</taxon>
        <taxon>Pezizomycotina</taxon>
        <taxon>Sordariomycetes</taxon>
        <taxon>Sordariomycetidae</taxon>
        <taxon>Sordariales</taxon>
        <taxon>Podosporaceae</taxon>
        <taxon>Podospora</taxon>
    </lineage>
</organism>